<dbReference type="GO" id="GO:0036503">
    <property type="term" value="P:ERAD pathway"/>
    <property type="evidence" value="ECO:0007669"/>
    <property type="project" value="TreeGrafter"/>
</dbReference>
<dbReference type="InterPro" id="IPR051948">
    <property type="entry name" value="Hsp70_co-chaperone_J-domain"/>
</dbReference>
<dbReference type="InterPro" id="IPR018253">
    <property type="entry name" value="DnaJ_domain_CS"/>
</dbReference>
<name>A0A3L9ZZF9_9FLAO</name>
<keyword evidence="5" id="KW-1185">Reference proteome</keyword>
<feature type="transmembrane region" description="Helical" evidence="2">
    <location>
        <begin position="207"/>
        <end position="226"/>
    </location>
</feature>
<gene>
    <name evidence="4" type="ORF">BC961_1621</name>
</gene>
<dbReference type="Proteomes" id="UP000280368">
    <property type="component" value="Unassembled WGS sequence"/>
</dbReference>
<dbReference type="GO" id="GO:0051087">
    <property type="term" value="F:protein-folding chaperone binding"/>
    <property type="evidence" value="ECO:0007669"/>
    <property type="project" value="TreeGrafter"/>
</dbReference>
<accession>A0A3L9ZZF9</accession>
<feature type="domain" description="J" evidence="3">
    <location>
        <begin position="3"/>
        <end position="68"/>
    </location>
</feature>
<dbReference type="PROSITE" id="PS00636">
    <property type="entry name" value="DNAJ_1"/>
    <property type="match status" value="1"/>
</dbReference>
<organism evidence="4 5">
    <name type="scientific">Flavobacterium weaverense</name>
    <dbReference type="NCBI Taxonomy" id="271156"/>
    <lineage>
        <taxon>Bacteria</taxon>
        <taxon>Pseudomonadati</taxon>
        <taxon>Bacteroidota</taxon>
        <taxon>Flavobacteriia</taxon>
        <taxon>Flavobacteriales</taxon>
        <taxon>Flavobacteriaceae</taxon>
        <taxon>Flavobacterium</taxon>
    </lineage>
</organism>
<keyword evidence="2" id="KW-0472">Membrane</keyword>
<dbReference type="AlphaFoldDB" id="A0A3L9ZZF9"/>
<protein>
    <submittedName>
        <fullName evidence="4">DnaJ-like protein</fullName>
    </submittedName>
</protein>
<dbReference type="PROSITE" id="PS50076">
    <property type="entry name" value="DNAJ_2"/>
    <property type="match status" value="1"/>
</dbReference>
<dbReference type="SUPFAM" id="SSF46565">
    <property type="entry name" value="Chaperone J-domain"/>
    <property type="match status" value="1"/>
</dbReference>
<dbReference type="Gene3D" id="1.10.287.110">
    <property type="entry name" value="DnaJ domain"/>
    <property type="match status" value="1"/>
</dbReference>
<evidence type="ECO:0000256" key="2">
    <source>
        <dbReference type="SAM" id="Phobius"/>
    </source>
</evidence>
<evidence type="ECO:0000259" key="3">
    <source>
        <dbReference type="PROSITE" id="PS50076"/>
    </source>
</evidence>
<dbReference type="PANTHER" id="PTHR44360:SF1">
    <property type="entry name" value="DNAJ HOMOLOG SUBFAMILY B MEMBER 9"/>
    <property type="match status" value="1"/>
</dbReference>
<dbReference type="InterPro" id="IPR001623">
    <property type="entry name" value="DnaJ_domain"/>
</dbReference>
<sequence>MTDYYKILEISTDATSDEIKKAFRRLALKYHPDKNNGDITAETMFKEIAQAYETLSDTIKKKNYDLKFKHKSKSKDNSYQEETEQKKEPLTPQTFLTTFKKLRREIELIGKKNINKRNVYDRINELLCEESITFLINHGDYKINKEIIGEVLECSKIFGYEKHPIYSFVYIENINPKLAKLAGTDNETIHKIYRYNKRSKLLNYWTNYKGVFFVLIIILTVTATVINNDINTLDDSPSNNSPTNGDLNNTFTEKEAKFEVTDEQQFQKKKDSLILLGWQEQDISNGQLSPCYNFKPKKGKINNYLEIVVGGGTDVAVKVMNLKTEKCIRYIFINSSSSYKIKNLPEGQYYLKIAYGKNWISKIVNDQCIGKFIRNPMYEKGEDILDYNRQHHSDGYRVPSFKL</sequence>
<dbReference type="PRINTS" id="PR00625">
    <property type="entry name" value="JDOMAIN"/>
</dbReference>
<keyword evidence="2" id="KW-1133">Transmembrane helix</keyword>
<dbReference type="Pfam" id="PF00226">
    <property type="entry name" value="DnaJ"/>
    <property type="match status" value="1"/>
</dbReference>
<dbReference type="PANTHER" id="PTHR44360">
    <property type="entry name" value="DNAJ HOMOLOG SUBFAMILY B MEMBER 9"/>
    <property type="match status" value="1"/>
</dbReference>
<evidence type="ECO:0000313" key="5">
    <source>
        <dbReference type="Proteomes" id="UP000280368"/>
    </source>
</evidence>
<evidence type="ECO:0000256" key="1">
    <source>
        <dbReference type="ARBA" id="ARBA00023186"/>
    </source>
</evidence>
<keyword evidence="1" id="KW-0143">Chaperone</keyword>
<dbReference type="CDD" id="cd06257">
    <property type="entry name" value="DnaJ"/>
    <property type="match status" value="1"/>
</dbReference>
<comment type="caution">
    <text evidence="4">The sequence shown here is derived from an EMBL/GenBank/DDBJ whole genome shotgun (WGS) entry which is preliminary data.</text>
</comment>
<dbReference type="OrthoDB" id="9779622at2"/>
<dbReference type="SMART" id="SM00271">
    <property type="entry name" value="DnaJ"/>
    <property type="match status" value="1"/>
</dbReference>
<evidence type="ECO:0000313" key="4">
    <source>
        <dbReference type="EMBL" id="RMA75918.1"/>
    </source>
</evidence>
<proteinExistence type="predicted"/>
<keyword evidence="2" id="KW-0812">Transmembrane</keyword>
<dbReference type="InterPro" id="IPR036869">
    <property type="entry name" value="J_dom_sf"/>
</dbReference>
<dbReference type="EMBL" id="REFH01000009">
    <property type="protein sequence ID" value="RMA75918.1"/>
    <property type="molecule type" value="Genomic_DNA"/>
</dbReference>
<reference evidence="4 5" key="1">
    <citation type="submission" date="2018-10" db="EMBL/GenBank/DDBJ databases">
        <title>Genomic Encyclopedia of Archaeal and Bacterial Type Strains, Phase II (KMG-II): from individual species to whole genera.</title>
        <authorList>
            <person name="Goeker M."/>
        </authorList>
    </citation>
    <scope>NUCLEOTIDE SEQUENCE [LARGE SCALE GENOMIC DNA]</scope>
    <source>
        <strain evidence="4 5">DSM 19727</strain>
    </source>
</reference>
<dbReference type="RefSeq" id="WP_121925294.1">
    <property type="nucleotide sequence ID" value="NZ_CBCSGA010000003.1"/>
</dbReference>
<dbReference type="GO" id="GO:0051787">
    <property type="term" value="F:misfolded protein binding"/>
    <property type="evidence" value="ECO:0007669"/>
    <property type="project" value="TreeGrafter"/>
</dbReference>